<proteinExistence type="predicted"/>
<evidence type="ECO:0000313" key="1">
    <source>
        <dbReference type="EMBL" id="TDB80334.1"/>
    </source>
</evidence>
<keyword evidence="2" id="KW-1185">Reference proteome</keyword>
<dbReference type="EMBL" id="SMKE01001102">
    <property type="protein sequence ID" value="TDB80334.1"/>
    <property type="molecule type" value="Genomic_DNA"/>
</dbReference>
<protein>
    <recommendedName>
        <fullName evidence="3">Transposase</fullName>
    </recommendedName>
</protein>
<evidence type="ECO:0008006" key="3">
    <source>
        <dbReference type="Google" id="ProtNLM"/>
    </source>
</evidence>
<feature type="non-terminal residue" evidence="1">
    <location>
        <position position="147"/>
    </location>
</feature>
<dbReference type="Proteomes" id="UP000295626">
    <property type="component" value="Unassembled WGS sequence"/>
</dbReference>
<organism evidence="1 2">
    <name type="scientific">Micromonospora fluostatini</name>
    <dbReference type="NCBI Taxonomy" id="1629071"/>
    <lineage>
        <taxon>Bacteria</taxon>
        <taxon>Bacillati</taxon>
        <taxon>Actinomycetota</taxon>
        <taxon>Actinomycetes</taxon>
        <taxon>Micromonosporales</taxon>
        <taxon>Micromonosporaceae</taxon>
        <taxon>Micromonospora</taxon>
    </lineage>
</organism>
<evidence type="ECO:0000313" key="2">
    <source>
        <dbReference type="Proteomes" id="UP000295626"/>
    </source>
</evidence>
<reference evidence="1 2" key="1">
    <citation type="submission" date="2019-02" db="EMBL/GenBank/DDBJ databases">
        <title>Draft genome sequences of novel Actinobacteria.</title>
        <authorList>
            <person name="Sahin N."/>
            <person name="Ay H."/>
            <person name="Saygin H."/>
        </authorList>
    </citation>
    <scope>NUCLEOTIDE SEQUENCE [LARGE SCALE GENOMIC DNA]</scope>
    <source>
        <strain evidence="1 2">JCM 30529</strain>
    </source>
</reference>
<sequence length="147" mass="16390">MPWRGPAGDGEFPTLGYDVGEWIEEHCVVPDGYRMGQPYRLTDEMWTFLVHFYRLYPHAGPWPAPDALRYVGGQLRRSQKWGKDPFGAAIILAEALGPTRFDGWTGDGDPVGSPYPSPLIVCLGTAEDQTDNTWRPLLSMIRGGPLI</sequence>
<gene>
    <name evidence="1" type="ORF">E1091_19290</name>
</gene>
<comment type="caution">
    <text evidence="1">The sequence shown here is derived from an EMBL/GenBank/DDBJ whole genome shotgun (WGS) entry which is preliminary data.</text>
</comment>
<accession>A0ABY2DBY2</accession>
<name>A0ABY2DBY2_9ACTN</name>